<keyword evidence="3" id="KW-1185">Reference proteome</keyword>
<dbReference type="OrthoDB" id="423285at2759"/>
<gene>
    <name evidence="2" type="ORF">AK812_SmicGene20730</name>
</gene>
<name>A0A1Q9DP94_SYMMI</name>
<feature type="region of interest" description="Disordered" evidence="1">
    <location>
        <begin position="106"/>
        <end position="126"/>
    </location>
</feature>
<proteinExistence type="predicted"/>
<evidence type="ECO:0000256" key="1">
    <source>
        <dbReference type="SAM" id="MobiDB-lite"/>
    </source>
</evidence>
<organism evidence="2 3">
    <name type="scientific">Symbiodinium microadriaticum</name>
    <name type="common">Dinoflagellate</name>
    <name type="synonym">Zooxanthella microadriatica</name>
    <dbReference type="NCBI Taxonomy" id="2951"/>
    <lineage>
        <taxon>Eukaryota</taxon>
        <taxon>Sar</taxon>
        <taxon>Alveolata</taxon>
        <taxon>Dinophyceae</taxon>
        <taxon>Suessiales</taxon>
        <taxon>Symbiodiniaceae</taxon>
        <taxon>Symbiodinium</taxon>
    </lineage>
</organism>
<sequence length="327" mass="36662">MKPNQTLISYLQSYNIEFNESLQLDVMLTGVHEEQQSSSFEDEEESSGSDQSNGDTSDDGDDHDDDRKSRQEKVTVLVGEQVADPELTEMLEKASTKVDYEKVMNEAKRQDDEENPQEAKKQEAKDKRKTLITLNVRIGGEKTVTVQVAKNYTVKMLNDTIVLNHLSDLPKKTKNIKKKSRVIFKDTITSDTPRKNVGTLGLKDWVCAELRLSQGVGDGKRGKPSTSEKEVLVFVKPEVKATDPPEIQKAVVCWALILDFGSSDLAFLQHPLRQDGTRSLQPVQRHVDRNLASSILTTPRDEGWSPPARNLGWVPWSASTLAGNIDW</sequence>
<comment type="caution">
    <text evidence="2">The sequence shown here is derived from an EMBL/GenBank/DDBJ whole genome shotgun (WGS) entry which is preliminary data.</text>
</comment>
<accession>A0A1Q9DP94</accession>
<dbReference type="EMBL" id="LSRX01000449">
    <property type="protein sequence ID" value="OLP96990.1"/>
    <property type="molecule type" value="Genomic_DNA"/>
</dbReference>
<protein>
    <submittedName>
        <fullName evidence="2">Uncharacterized protein</fullName>
    </submittedName>
</protein>
<evidence type="ECO:0000313" key="3">
    <source>
        <dbReference type="Proteomes" id="UP000186817"/>
    </source>
</evidence>
<dbReference type="AlphaFoldDB" id="A0A1Q9DP94"/>
<dbReference type="Proteomes" id="UP000186817">
    <property type="component" value="Unassembled WGS sequence"/>
</dbReference>
<reference evidence="2 3" key="1">
    <citation type="submission" date="2016-02" db="EMBL/GenBank/DDBJ databases">
        <title>Genome analysis of coral dinoflagellate symbionts highlights evolutionary adaptations to a symbiotic lifestyle.</title>
        <authorList>
            <person name="Aranda M."/>
            <person name="Li Y."/>
            <person name="Liew Y.J."/>
            <person name="Baumgarten S."/>
            <person name="Simakov O."/>
            <person name="Wilson M."/>
            <person name="Piel J."/>
            <person name="Ashoor H."/>
            <person name="Bougouffa S."/>
            <person name="Bajic V.B."/>
            <person name="Ryu T."/>
            <person name="Ravasi T."/>
            <person name="Bayer T."/>
            <person name="Micklem G."/>
            <person name="Kim H."/>
            <person name="Bhak J."/>
            <person name="Lajeunesse T.C."/>
            <person name="Voolstra C.R."/>
        </authorList>
    </citation>
    <scope>NUCLEOTIDE SEQUENCE [LARGE SCALE GENOMIC DNA]</scope>
    <source>
        <strain evidence="2 3">CCMP2467</strain>
    </source>
</reference>
<feature type="region of interest" description="Disordered" evidence="1">
    <location>
        <begin position="29"/>
        <end position="93"/>
    </location>
</feature>
<evidence type="ECO:0000313" key="2">
    <source>
        <dbReference type="EMBL" id="OLP96990.1"/>
    </source>
</evidence>